<keyword evidence="3" id="KW-1185">Reference proteome</keyword>
<dbReference type="InParanoid" id="B5RTL1"/>
<dbReference type="EMBL" id="CR382136">
    <property type="protein sequence ID" value="CAR65696.1"/>
    <property type="molecule type" value="Genomic_DNA"/>
</dbReference>
<accession>B5RTL1</accession>
<dbReference type="PANTHER" id="PTHR40620:SF1">
    <property type="entry name" value="RESISTANCE PROTEIN CRD2, PUTATIVE (AFU_ORTHOLOGUE AFUA_4G04318)-RELATED"/>
    <property type="match status" value="1"/>
</dbReference>
<evidence type="ECO:0000313" key="3">
    <source>
        <dbReference type="Proteomes" id="UP000000599"/>
    </source>
</evidence>
<dbReference type="KEGG" id="dha:DEHA2D18106g"/>
<dbReference type="OMA" id="CTCEKAT"/>
<dbReference type="VEuPathDB" id="FungiDB:DEHA2D18106g"/>
<name>B5RTL1_DEBHA</name>
<dbReference type="OrthoDB" id="273010at2759"/>
<reference evidence="2 3" key="1">
    <citation type="journal article" date="2004" name="Nature">
        <title>Genome evolution in yeasts.</title>
        <authorList>
            <consortium name="Genolevures"/>
            <person name="Dujon B."/>
            <person name="Sherman D."/>
            <person name="Fischer G."/>
            <person name="Durrens P."/>
            <person name="Casaregola S."/>
            <person name="Lafontaine I."/>
            <person name="de Montigny J."/>
            <person name="Marck C."/>
            <person name="Neuveglise C."/>
            <person name="Talla E."/>
            <person name="Goffard N."/>
            <person name="Frangeul L."/>
            <person name="Aigle M."/>
            <person name="Anthouard V."/>
            <person name="Babour A."/>
            <person name="Barbe V."/>
            <person name="Barnay S."/>
            <person name="Blanchin S."/>
            <person name="Beckerich J.M."/>
            <person name="Beyne E."/>
            <person name="Bleykasten C."/>
            <person name="Boisrame A."/>
            <person name="Boyer J."/>
            <person name="Cattolico L."/>
            <person name="Confanioleri F."/>
            <person name="de Daruvar A."/>
            <person name="Despons L."/>
            <person name="Fabre E."/>
            <person name="Fairhead C."/>
            <person name="Ferry-Dumazet H."/>
            <person name="Groppi A."/>
            <person name="Hantraye F."/>
            <person name="Hennequin C."/>
            <person name="Jauniaux N."/>
            <person name="Joyet P."/>
            <person name="Kachouri R."/>
            <person name="Kerrest A."/>
            <person name="Koszul R."/>
            <person name="Lemaire M."/>
            <person name="Lesur I."/>
            <person name="Ma L."/>
            <person name="Muller H."/>
            <person name="Nicaud J.M."/>
            <person name="Nikolski M."/>
            <person name="Oztas S."/>
            <person name="Ozier-Kalogeropoulos O."/>
            <person name="Pellenz S."/>
            <person name="Potier S."/>
            <person name="Richard G.F."/>
            <person name="Straub M.L."/>
            <person name="Suleau A."/>
            <person name="Swennene D."/>
            <person name="Tekaia F."/>
            <person name="Wesolowski-Louvel M."/>
            <person name="Westhof E."/>
            <person name="Wirth B."/>
            <person name="Zeniou-Meyer M."/>
            <person name="Zivanovic I."/>
            <person name="Bolotin-Fukuhara M."/>
            <person name="Thierry A."/>
            <person name="Bouchier C."/>
            <person name="Caudron B."/>
            <person name="Scarpelli C."/>
            <person name="Gaillardin C."/>
            <person name="Weissenbach J."/>
            <person name="Wincker P."/>
            <person name="Souciet J.L."/>
        </authorList>
    </citation>
    <scope>NUCLEOTIDE SEQUENCE [LARGE SCALE GENOMIC DNA]</scope>
    <source>
        <strain evidence="3">ATCC 36239 / CBS 767 / BCRC 21394 / JCM 1990 / NBRC 0083 / IGC 2968</strain>
    </source>
</reference>
<gene>
    <name evidence="2" type="ordered locus">DEHA2D18106g</name>
</gene>
<evidence type="ECO:0000259" key="1">
    <source>
        <dbReference type="Pfam" id="PF25277"/>
    </source>
</evidence>
<proteinExistence type="predicted"/>
<dbReference type="PANTHER" id="PTHR40620">
    <property type="entry name" value="RESISTANCE PROTEIN CRD2, PUTATIVE (AFU_ORTHOLOGUE AFUA_4G04318)-RELATED"/>
    <property type="match status" value="1"/>
</dbReference>
<dbReference type="RefSeq" id="XP_002770342.1">
    <property type="nucleotide sequence ID" value="XM_002770296.1"/>
</dbReference>
<feature type="domain" description="DUF7871" evidence="1">
    <location>
        <begin position="4"/>
        <end position="37"/>
    </location>
</feature>
<dbReference type="GeneID" id="8998562"/>
<sequence length="76" mass="7855">MTCSAKECICAKNSTCSCGEQPALKCTCEKASVENVIPEVGNACACGKRSKSGCTCGASGHCEVSREGEIDFTNVK</sequence>
<dbReference type="Proteomes" id="UP000000599">
    <property type="component" value="Chromosome D"/>
</dbReference>
<dbReference type="InterPro" id="IPR057193">
    <property type="entry name" value="DUF7871"/>
</dbReference>
<dbReference type="HOGENOM" id="CLU_133919_0_0_1"/>
<protein>
    <submittedName>
        <fullName evidence="2">DEHA2D18106p</fullName>
    </submittedName>
</protein>
<organism evidence="2 3">
    <name type="scientific">Debaryomyces hansenii (strain ATCC 36239 / CBS 767 / BCRC 21394 / JCM 1990 / NBRC 0083 / IGC 2968)</name>
    <name type="common">Yeast</name>
    <name type="synonym">Torulaspora hansenii</name>
    <dbReference type="NCBI Taxonomy" id="284592"/>
    <lineage>
        <taxon>Eukaryota</taxon>
        <taxon>Fungi</taxon>
        <taxon>Dikarya</taxon>
        <taxon>Ascomycota</taxon>
        <taxon>Saccharomycotina</taxon>
        <taxon>Pichiomycetes</taxon>
        <taxon>Debaryomycetaceae</taxon>
        <taxon>Debaryomyces</taxon>
    </lineage>
</organism>
<evidence type="ECO:0000313" key="2">
    <source>
        <dbReference type="EMBL" id="CAR65696.1"/>
    </source>
</evidence>
<dbReference type="eggNOG" id="ENOG502SCEH">
    <property type="taxonomic scope" value="Eukaryota"/>
</dbReference>
<dbReference type="AlphaFoldDB" id="B5RTL1"/>
<dbReference type="Pfam" id="PF25277">
    <property type="entry name" value="DUF7871"/>
    <property type="match status" value="1"/>
</dbReference>